<name>A0A7C4YCJ6_UNCW3</name>
<accession>A0A7C4YCJ6</accession>
<keyword evidence="1" id="KW-0732">Signal</keyword>
<gene>
    <name evidence="2" type="ORF">ENV67_04065</name>
</gene>
<proteinExistence type="predicted"/>
<protein>
    <submittedName>
        <fullName evidence="2">Uncharacterized protein</fullName>
    </submittedName>
</protein>
<evidence type="ECO:0000313" key="2">
    <source>
        <dbReference type="EMBL" id="HGW91700.1"/>
    </source>
</evidence>
<dbReference type="AlphaFoldDB" id="A0A7C4YCJ6"/>
<organism evidence="2">
    <name type="scientific">candidate division WOR-3 bacterium</name>
    <dbReference type="NCBI Taxonomy" id="2052148"/>
    <lineage>
        <taxon>Bacteria</taxon>
        <taxon>Bacteria division WOR-3</taxon>
    </lineage>
</organism>
<feature type="signal peptide" evidence="1">
    <location>
        <begin position="1"/>
        <end position="19"/>
    </location>
</feature>
<dbReference type="EMBL" id="DTHG01000050">
    <property type="protein sequence ID" value="HGW91700.1"/>
    <property type="molecule type" value="Genomic_DNA"/>
</dbReference>
<comment type="caution">
    <text evidence="2">The sequence shown here is derived from an EMBL/GenBank/DDBJ whole genome shotgun (WGS) entry which is preliminary data.</text>
</comment>
<evidence type="ECO:0000256" key="1">
    <source>
        <dbReference type="SAM" id="SignalP"/>
    </source>
</evidence>
<feature type="chain" id="PRO_5028183024" evidence="1">
    <location>
        <begin position="20"/>
        <end position="78"/>
    </location>
</feature>
<sequence>MKKFIILMLLCVCVLNLNARVTHLKGEIWVGWHDSVENNDLIPTNIDHGILNHTALDIGNYKNLYTVYRIHSGGMFIC</sequence>
<reference evidence="2" key="1">
    <citation type="journal article" date="2020" name="mSystems">
        <title>Genome- and Community-Level Interaction Insights into Carbon Utilization and Element Cycling Functions of Hydrothermarchaeota in Hydrothermal Sediment.</title>
        <authorList>
            <person name="Zhou Z."/>
            <person name="Liu Y."/>
            <person name="Xu W."/>
            <person name="Pan J."/>
            <person name="Luo Z.H."/>
            <person name="Li M."/>
        </authorList>
    </citation>
    <scope>NUCLEOTIDE SEQUENCE [LARGE SCALE GENOMIC DNA]</scope>
    <source>
        <strain evidence="2">SpSt-780</strain>
    </source>
</reference>